<dbReference type="GO" id="GO:0071037">
    <property type="term" value="P:nuclear polyadenylation-dependent snRNA catabolic process"/>
    <property type="evidence" value="ECO:0007669"/>
    <property type="project" value="TreeGrafter"/>
</dbReference>
<protein>
    <submittedName>
        <fullName evidence="11">Rrp6p</fullName>
    </submittedName>
</protein>
<dbReference type="OrthoDB" id="2250022at2759"/>
<dbReference type="Proteomes" id="UP000232875">
    <property type="component" value="Unassembled WGS sequence"/>
</dbReference>
<dbReference type="InterPro" id="IPR045092">
    <property type="entry name" value="Rrp6-like"/>
</dbReference>
<dbReference type="EMBL" id="KZ454996">
    <property type="protein sequence ID" value="PKI82342.1"/>
    <property type="molecule type" value="Genomic_DNA"/>
</dbReference>
<feature type="compositionally biased region" description="Basic residues" evidence="9">
    <location>
        <begin position="744"/>
        <end position="756"/>
    </location>
</feature>
<dbReference type="PANTHER" id="PTHR12124">
    <property type="entry name" value="POLYMYOSITIS/SCLERODERMA AUTOANTIGEN-RELATED"/>
    <property type="match status" value="1"/>
</dbReference>
<comment type="similarity">
    <text evidence="8">Belongs to the exosome component 10/RRP6 family.</text>
</comment>
<dbReference type="InterPro" id="IPR036397">
    <property type="entry name" value="RNaseH_sf"/>
</dbReference>
<keyword evidence="6" id="KW-0269">Exonuclease</keyword>
<keyword evidence="4" id="KW-0378">Hydrolase</keyword>
<evidence type="ECO:0000259" key="10">
    <source>
        <dbReference type="PROSITE" id="PS50967"/>
    </source>
</evidence>
<reference evidence="11 12" key="1">
    <citation type="submission" date="2017-10" db="EMBL/GenBank/DDBJ databases">
        <title>A novel species of cold-tolerant Malassezia isolated from bats.</title>
        <authorList>
            <person name="Lorch J.M."/>
            <person name="Palmer J.M."/>
            <person name="Vanderwolf K.J."/>
            <person name="Schmidt K.Z."/>
            <person name="Verant M.L."/>
            <person name="Weller T.J."/>
            <person name="Blehert D.S."/>
        </authorList>
    </citation>
    <scope>NUCLEOTIDE SEQUENCE [LARGE SCALE GENOMIC DNA]</scope>
    <source>
        <strain evidence="11 12">NWHC:44797-103</strain>
    </source>
</reference>
<dbReference type="SMART" id="SM00341">
    <property type="entry name" value="HRDC"/>
    <property type="match status" value="1"/>
</dbReference>
<dbReference type="Gene3D" id="3.30.420.10">
    <property type="entry name" value="Ribonuclease H-like superfamily/Ribonuclease H"/>
    <property type="match status" value="1"/>
</dbReference>
<proteinExistence type="inferred from homology"/>
<sequence>MEAQLGELSAALEAATQSAAQVPGRTDLDFYCSIDAGLQQSLARVREQLQATMVSMHAWLNDETHADNDELITSMTMPASFSSAIGDQVDQLLERADIYMDEFVGRRNVHETAKPDPAPSDALPASGPLPPHILNAQIPKPQRLFTTQPDNRAEQVWKRPLRFGKPHALVPQGYVDPAWNVRPDAVIAGMYGTEADARLNPYHVEIHRTPVPKAAFAEPVPVQPAPLDVSDPSKSTKACTFQWVDSADKLNTLLSHLQEPRVQEIAVDLEHHSKHSYLGLVSLMQISTRWGDWIVDTLVDDIRENAEQLNAVFTDPAKILVLHGADHDILWLQRDLGVYVTNLFDTYHATNVLNFSVHSLAYLLARYIEFDADKRFQLADWRIRPLPREMLFYARSDTHSLLYVYDRLRQELLAQGGEQAIAEVFVRSRATASKAYAKEPWDEDGNARGGWRTLWLRHGGDLALASPEKKAIEAMGKEERLARRLHRWRDQVARAEDEGAQYILSASNLLHIVFRMPCTAEEVKRTVPPTAQAVRARSAELAKVIQDEVRAWEDATRRRQDQGAAQLDELVQEEADDCGEAVVMPTPATGRVQGHQGAQIQAQLWETRPVQAEHHAPQLFNGMLTADPHGRISEAHVRASAPKRTSLFETPAYMQASVGTSSTLARIRGECVGMLERLVGGRAEDGGRVEEGQMGANVGAGFEASERTSTGADLEANERANVGAYTQTSTNTAPPTPDPIVQVSKKRWSKDKKRKCKEPTELTPSLEPFDYSNATSVLETARREEGLGLLGTQDASKRKSKHQDTKKSKSAKRKSDVRSGNRGKTFV</sequence>
<comment type="subcellular location">
    <subcellularLocation>
        <location evidence="1">Nucleus</location>
    </subcellularLocation>
</comment>
<dbReference type="GO" id="GO:0000467">
    <property type="term" value="P:exonucleolytic trimming to generate mature 3'-end of 5.8S rRNA from tricistronic rRNA transcript (SSU-rRNA, 5.8S rRNA, LSU-rRNA)"/>
    <property type="evidence" value="ECO:0007669"/>
    <property type="project" value="InterPro"/>
</dbReference>
<evidence type="ECO:0000256" key="9">
    <source>
        <dbReference type="SAM" id="MobiDB-lite"/>
    </source>
</evidence>
<dbReference type="GO" id="GO:0071040">
    <property type="term" value="P:nuclear polyadenylation-dependent antisense transcript catabolic process"/>
    <property type="evidence" value="ECO:0007669"/>
    <property type="project" value="TreeGrafter"/>
</dbReference>
<dbReference type="SUPFAM" id="SSF53098">
    <property type="entry name" value="Ribonuclease H-like"/>
    <property type="match status" value="1"/>
</dbReference>
<dbReference type="CDD" id="cd06147">
    <property type="entry name" value="Rrp6p_like_exo"/>
    <property type="match status" value="1"/>
</dbReference>
<dbReference type="Gene3D" id="1.10.150.80">
    <property type="entry name" value="HRDC domain"/>
    <property type="match status" value="1"/>
</dbReference>
<name>A0A2N1J797_9BASI</name>
<dbReference type="SMART" id="SM00474">
    <property type="entry name" value="35EXOc"/>
    <property type="match status" value="1"/>
</dbReference>
<organism evidence="11 12">
    <name type="scientific">Malassezia vespertilionis</name>
    <dbReference type="NCBI Taxonomy" id="2020962"/>
    <lineage>
        <taxon>Eukaryota</taxon>
        <taxon>Fungi</taxon>
        <taxon>Dikarya</taxon>
        <taxon>Basidiomycota</taxon>
        <taxon>Ustilaginomycotina</taxon>
        <taxon>Malasseziomycetes</taxon>
        <taxon>Malasseziales</taxon>
        <taxon>Malasseziaceae</taxon>
        <taxon>Malassezia</taxon>
    </lineage>
</organism>
<evidence type="ECO:0000256" key="4">
    <source>
        <dbReference type="ARBA" id="ARBA00022801"/>
    </source>
</evidence>
<feature type="compositionally biased region" description="Polar residues" evidence="9">
    <location>
        <begin position="724"/>
        <end position="733"/>
    </location>
</feature>
<evidence type="ECO:0000256" key="7">
    <source>
        <dbReference type="ARBA" id="ARBA00023242"/>
    </source>
</evidence>
<evidence type="ECO:0000256" key="2">
    <source>
        <dbReference type="ARBA" id="ARBA00022552"/>
    </source>
</evidence>
<keyword evidence="5" id="KW-0271">Exosome</keyword>
<keyword evidence="7" id="KW-0539">Nucleus</keyword>
<dbReference type="PROSITE" id="PS50967">
    <property type="entry name" value="HRDC"/>
    <property type="match status" value="1"/>
</dbReference>
<dbReference type="InterPro" id="IPR010997">
    <property type="entry name" value="HRDC-like_sf"/>
</dbReference>
<dbReference type="GO" id="GO:0000166">
    <property type="term" value="F:nucleotide binding"/>
    <property type="evidence" value="ECO:0007669"/>
    <property type="project" value="InterPro"/>
</dbReference>
<keyword evidence="12" id="KW-1185">Reference proteome</keyword>
<feature type="domain" description="HRDC" evidence="10">
    <location>
        <begin position="475"/>
        <end position="555"/>
    </location>
</feature>
<dbReference type="InterPro" id="IPR012588">
    <property type="entry name" value="Exosome-assoc_fac_Rrp6_N"/>
</dbReference>
<keyword evidence="3" id="KW-0540">Nuclease</keyword>
<dbReference type="PANTHER" id="PTHR12124:SF47">
    <property type="entry name" value="EXOSOME COMPONENT 10"/>
    <property type="match status" value="1"/>
</dbReference>
<dbReference type="GO" id="GO:0000175">
    <property type="term" value="F:3'-5'-RNA exonuclease activity"/>
    <property type="evidence" value="ECO:0007669"/>
    <property type="project" value="InterPro"/>
</dbReference>
<dbReference type="GO" id="GO:0071036">
    <property type="term" value="P:nuclear polyadenylation-dependent snoRNA catabolic process"/>
    <property type="evidence" value="ECO:0007669"/>
    <property type="project" value="TreeGrafter"/>
</dbReference>
<dbReference type="InterPro" id="IPR002121">
    <property type="entry name" value="HRDC_dom"/>
</dbReference>
<dbReference type="SUPFAM" id="SSF47819">
    <property type="entry name" value="HRDC-like"/>
    <property type="match status" value="1"/>
</dbReference>
<evidence type="ECO:0000256" key="6">
    <source>
        <dbReference type="ARBA" id="ARBA00022839"/>
    </source>
</evidence>
<dbReference type="GO" id="GO:0005730">
    <property type="term" value="C:nucleolus"/>
    <property type="evidence" value="ECO:0007669"/>
    <property type="project" value="TreeGrafter"/>
</dbReference>
<evidence type="ECO:0000256" key="3">
    <source>
        <dbReference type="ARBA" id="ARBA00022722"/>
    </source>
</evidence>
<dbReference type="InterPro" id="IPR002562">
    <property type="entry name" value="3'-5'_exonuclease_dom"/>
</dbReference>
<dbReference type="InterPro" id="IPR044876">
    <property type="entry name" value="HRDC_dom_sf"/>
</dbReference>
<dbReference type="GO" id="GO:0003727">
    <property type="term" value="F:single-stranded RNA binding"/>
    <property type="evidence" value="ECO:0007669"/>
    <property type="project" value="TreeGrafter"/>
</dbReference>
<feature type="region of interest" description="Disordered" evidence="9">
    <location>
        <begin position="686"/>
        <end position="762"/>
    </location>
</feature>
<dbReference type="AlphaFoldDB" id="A0A2N1J797"/>
<evidence type="ECO:0000313" key="12">
    <source>
        <dbReference type="Proteomes" id="UP000232875"/>
    </source>
</evidence>
<feature type="compositionally biased region" description="Basic and acidic residues" evidence="9">
    <location>
        <begin position="802"/>
        <end position="819"/>
    </location>
</feature>
<dbReference type="STRING" id="2020962.A0A2N1J797"/>
<accession>A0A2N1J797</accession>
<dbReference type="Pfam" id="PF01612">
    <property type="entry name" value="DNA_pol_A_exo1"/>
    <property type="match status" value="1"/>
</dbReference>
<dbReference type="GO" id="GO:0071051">
    <property type="term" value="P:poly(A)-dependent snoRNA 3'-end processing"/>
    <property type="evidence" value="ECO:0007669"/>
    <property type="project" value="TreeGrafter"/>
</dbReference>
<evidence type="ECO:0000313" key="11">
    <source>
        <dbReference type="EMBL" id="PKI82342.1"/>
    </source>
</evidence>
<dbReference type="GO" id="GO:0071044">
    <property type="term" value="P:histone mRNA catabolic process"/>
    <property type="evidence" value="ECO:0007669"/>
    <property type="project" value="TreeGrafter"/>
</dbReference>
<dbReference type="RefSeq" id="XP_056064274.1">
    <property type="nucleotide sequence ID" value="XM_056208299.1"/>
</dbReference>
<dbReference type="InterPro" id="IPR049559">
    <property type="entry name" value="Rrp6p-like_exo"/>
</dbReference>
<keyword evidence="2" id="KW-0698">rRNA processing</keyword>
<evidence type="ECO:0000256" key="8">
    <source>
        <dbReference type="ARBA" id="ARBA00043957"/>
    </source>
</evidence>
<feature type="region of interest" description="Disordered" evidence="9">
    <location>
        <begin position="784"/>
        <end position="827"/>
    </location>
</feature>
<evidence type="ECO:0000256" key="1">
    <source>
        <dbReference type="ARBA" id="ARBA00004123"/>
    </source>
</evidence>
<dbReference type="Pfam" id="PF00570">
    <property type="entry name" value="HRDC"/>
    <property type="match status" value="1"/>
</dbReference>
<dbReference type="GO" id="GO:0071035">
    <property type="term" value="P:nuclear polyadenylation-dependent rRNA catabolic process"/>
    <property type="evidence" value="ECO:0007669"/>
    <property type="project" value="TreeGrafter"/>
</dbReference>
<dbReference type="GO" id="GO:0000176">
    <property type="term" value="C:nuclear exosome (RNase complex)"/>
    <property type="evidence" value="ECO:0007669"/>
    <property type="project" value="InterPro"/>
</dbReference>
<gene>
    <name evidence="11" type="primary">RRP6</name>
    <name evidence="11" type="ORF">MVES_003721</name>
</gene>
<dbReference type="GO" id="GO:0071038">
    <property type="term" value="P:TRAMP-dependent tRNA surveillance pathway"/>
    <property type="evidence" value="ECO:0007669"/>
    <property type="project" value="TreeGrafter"/>
</dbReference>
<dbReference type="GeneID" id="80902993"/>
<evidence type="ECO:0000256" key="5">
    <source>
        <dbReference type="ARBA" id="ARBA00022835"/>
    </source>
</evidence>
<dbReference type="GO" id="GO:0071039">
    <property type="term" value="P:nuclear polyadenylation-dependent CUT catabolic process"/>
    <property type="evidence" value="ECO:0007669"/>
    <property type="project" value="TreeGrafter"/>
</dbReference>
<dbReference type="InterPro" id="IPR012337">
    <property type="entry name" value="RNaseH-like_sf"/>
</dbReference>
<dbReference type="Pfam" id="PF08066">
    <property type="entry name" value="PMC2NT"/>
    <property type="match status" value="1"/>
</dbReference>